<dbReference type="Gene3D" id="3.40.190.10">
    <property type="entry name" value="Periplasmic binding protein-like II"/>
    <property type="match status" value="2"/>
</dbReference>
<evidence type="ECO:0000256" key="1">
    <source>
        <dbReference type="ARBA" id="ARBA00022729"/>
    </source>
</evidence>
<organism evidence="4 5">
    <name type="scientific">Aminobacter aganoensis</name>
    <dbReference type="NCBI Taxonomy" id="83264"/>
    <lineage>
        <taxon>Bacteria</taxon>
        <taxon>Pseudomonadati</taxon>
        <taxon>Pseudomonadota</taxon>
        <taxon>Alphaproteobacteria</taxon>
        <taxon>Hyphomicrobiales</taxon>
        <taxon>Phyllobacteriaceae</taxon>
        <taxon>Aminobacter</taxon>
    </lineage>
</organism>
<gene>
    <name evidence="4" type="ORF">GGR00_004913</name>
</gene>
<dbReference type="GO" id="GO:0033294">
    <property type="term" value="F:ectoine binding"/>
    <property type="evidence" value="ECO:0007669"/>
    <property type="project" value="InterPro"/>
</dbReference>
<name>A0A7X0FCA3_9HYPH</name>
<dbReference type="PANTHER" id="PTHR35936:SF17">
    <property type="entry name" value="ARGININE-BINDING EXTRACELLULAR PROTEIN ARTP"/>
    <property type="match status" value="1"/>
</dbReference>
<feature type="chain" id="PRO_5030978890" evidence="2">
    <location>
        <begin position="23"/>
        <end position="287"/>
    </location>
</feature>
<proteinExistence type="predicted"/>
<dbReference type="RefSeq" id="WP_184701701.1">
    <property type="nucleotide sequence ID" value="NZ_BAABEG010000004.1"/>
</dbReference>
<accession>A0A7X0FCA3</accession>
<feature type="domain" description="Solute-binding protein family 3/N-terminal" evidence="3">
    <location>
        <begin position="41"/>
        <end position="271"/>
    </location>
</feature>
<dbReference type="EMBL" id="JACHOU010000020">
    <property type="protein sequence ID" value="MBB6357093.1"/>
    <property type="molecule type" value="Genomic_DNA"/>
</dbReference>
<evidence type="ECO:0000259" key="3">
    <source>
        <dbReference type="SMART" id="SM00062"/>
    </source>
</evidence>
<dbReference type="InterPro" id="IPR014337">
    <property type="entry name" value="Ectoine_EhuB"/>
</dbReference>
<feature type="signal peptide" evidence="2">
    <location>
        <begin position="1"/>
        <end position="22"/>
    </location>
</feature>
<protein>
    <submittedName>
        <fullName evidence="4">Polar amino acid transport system substrate-binding protein</fullName>
    </submittedName>
</protein>
<dbReference type="Proteomes" id="UP000536262">
    <property type="component" value="Unassembled WGS sequence"/>
</dbReference>
<dbReference type="Pfam" id="PF00497">
    <property type="entry name" value="SBP_bac_3"/>
    <property type="match status" value="1"/>
</dbReference>
<dbReference type="PANTHER" id="PTHR35936">
    <property type="entry name" value="MEMBRANE-BOUND LYTIC MUREIN TRANSGLYCOSYLASE F"/>
    <property type="match status" value="1"/>
</dbReference>
<keyword evidence="5" id="KW-1185">Reference proteome</keyword>
<sequence>MKAGSIQSTILAIAIALGAVQASLVSAEAAGARERMLEERKLVIGIHNRKPWGYRDEQSKQPSGWHPDLLKAAFAGDGIELDIRVTEFGALIPGLLAGRFDAIASGLAITPERCKQVAFATPDLKVPDAAIVLSGNPKRIHGYADIATNADTIMGAGRGSSVVKNATSAGVSDAQMLLFPDIEANVSALRAGRIDVAVFSSPTVIGLLAGRGAIGLERAVPFETSDDKANFAAIAFRLEDADLRDMLDERLARLRADGTLTKLMENYGFGTPETVPAGITAASLCSR</sequence>
<dbReference type="SMART" id="SM00062">
    <property type="entry name" value="PBPb"/>
    <property type="match status" value="1"/>
</dbReference>
<keyword evidence="1 2" id="KW-0732">Signal</keyword>
<dbReference type="SUPFAM" id="SSF53850">
    <property type="entry name" value="Periplasmic binding protein-like II"/>
    <property type="match status" value="1"/>
</dbReference>
<dbReference type="AlphaFoldDB" id="A0A7X0FCA3"/>
<comment type="caution">
    <text evidence="4">The sequence shown here is derived from an EMBL/GenBank/DDBJ whole genome shotgun (WGS) entry which is preliminary data.</text>
</comment>
<evidence type="ECO:0000313" key="4">
    <source>
        <dbReference type="EMBL" id="MBB6357093.1"/>
    </source>
</evidence>
<dbReference type="InterPro" id="IPR001638">
    <property type="entry name" value="Solute-binding_3/MltF_N"/>
</dbReference>
<evidence type="ECO:0000313" key="5">
    <source>
        <dbReference type="Proteomes" id="UP000536262"/>
    </source>
</evidence>
<dbReference type="NCBIfam" id="TIGR02995">
    <property type="entry name" value="ectoine_ehuB"/>
    <property type="match status" value="1"/>
</dbReference>
<dbReference type="GO" id="GO:0051470">
    <property type="term" value="P:ectoine transmembrane transport"/>
    <property type="evidence" value="ECO:0007669"/>
    <property type="project" value="InterPro"/>
</dbReference>
<evidence type="ECO:0000256" key="2">
    <source>
        <dbReference type="SAM" id="SignalP"/>
    </source>
</evidence>
<reference evidence="4 5" key="1">
    <citation type="submission" date="2020-08" db="EMBL/GenBank/DDBJ databases">
        <title>Genomic Encyclopedia of Type Strains, Phase IV (KMG-IV): sequencing the most valuable type-strain genomes for metagenomic binning, comparative biology and taxonomic classification.</title>
        <authorList>
            <person name="Goeker M."/>
        </authorList>
    </citation>
    <scope>NUCLEOTIDE SEQUENCE [LARGE SCALE GENOMIC DNA]</scope>
    <source>
        <strain evidence="4 5">DSM 7051</strain>
    </source>
</reference>